<dbReference type="EMBL" id="JAPZBU010000005">
    <property type="protein sequence ID" value="KAJ5404176.1"/>
    <property type="molecule type" value="Genomic_DNA"/>
</dbReference>
<dbReference type="AlphaFoldDB" id="A0A9W9W696"/>
<dbReference type="Proteomes" id="UP001147747">
    <property type="component" value="Unassembled WGS sequence"/>
</dbReference>
<keyword evidence="3" id="KW-1185">Reference proteome</keyword>
<accession>A0A9W9W696</accession>
<organism evidence="2 3">
    <name type="scientific">Penicillium cosmopolitanum</name>
    <dbReference type="NCBI Taxonomy" id="1131564"/>
    <lineage>
        <taxon>Eukaryota</taxon>
        <taxon>Fungi</taxon>
        <taxon>Dikarya</taxon>
        <taxon>Ascomycota</taxon>
        <taxon>Pezizomycotina</taxon>
        <taxon>Eurotiomycetes</taxon>
        <taxon>Eurotiomycetidae</taxon>
        <taxon>Eurotiales</taxon>
        <taxon>Aspergillaceae</taxon>
        <taxon>Penicillium</taxon>
    </lineage>
</organism>
<feature type="compositionally biased region" description="Basic and acidic residues" evidence="1">
    <location>
        <begin position="25"/>
        <end position="51"/>
    </location>
</feature>
<evidence type="ECO:0000313" key="2">
    <source>
        <dbReference type="EMBL" id="KAJ5404176.1"/>
    </source>
</evidence>
<dbReference type="RefSeq" id="XP_056491418.1">
    <property type="nucleotide sequence ID" value="XM_056628684.1"/>
</dbReference>
<comment type="caution">
    <text evidence="2">The sequence shown here is derived from an EMBL/GenBank/DDBJ whole genome shotgun (WGS) entry which is preliminary data.</text>
</comment>
<evidence type="ECO:0000256" key="1">
    <source>
        <dbReference type="SAM" id="MobiDB-lite"/>
    </source>
</evidence>
<feature type="region of interest" description="Disordered" evidence="1">
    <location>
        <begin position="1"/>
        <end position="71"/>
    </location>
</feature>
<reference evidence="2" key="2">
    <citation type="journal article" date="2023" name="IMA Fungus">
        <title>Comparative genomic study of the Penicillium genus elucidates a diverse pangenome and 15 lateral gene transfer events.</title>
        <authorList>
            <person name="Petersen C."/>
            <person name="Sorensen T."/>
            <person name="Nielsen M.R."/>
            <person name="Sondergaard T.E."/>
            <person name="Sorensen J.L."/>
            <person name="Fitzpatrick D.A."/>
            <person name="Frisvad J.C."/>
            <person name="Nielsen K.L."/>
        </authorList>
    </citation>
    <scope>NUCLEOTIDE SEQUENCE</scope>
    <source>
        <strain evidence="2">IBT 29677</strain>
    </source>
</reference>
<gene>
    <name evidence="2" type="ORF">N7509_004047</name>
</gene>
<protein>
    <submittedName>
        <fullName evidence="2">Uncharacterized protein</fullName>
    </submittedName>
</protein>
<proteinExistence type="predicted"/>
<sequence>MDYSGASFGQKKISRGAQTSPTAQQKKEAEEKMAKERMELMEDEQRRKEMRNGGIAGTTGYLSDKVLKQKK</sequence>
<name>A0A9W9W696_9EURO</name>
<dbReference type="GeneID" id="81367664"/>
<evidence type="ECO:0000313" key="3">
    <source>
        <dbReference type="Proteomes" id="UP001147747"/>
    </source>
</evidence>
<reference evidence="2" key="1">
    <citation type="submission" date="2022-12" db="EMBL/GenBank/DDBJ databases">
        <authorList>
            <person name="Petersen C."/>
        </authorList>
    </citation>
    <scope>NUCLEOTIDE SEQUENCE</scope>
    <source>
        <strain evidence="2">IBT 29677</strain>
    </source>
</reference>